<protein>
    <submittedName>
        <fullName evidence="1">Uncharacterized protein</fullName>
    </submittedName>
</protein>
<evidence type="ECO:0000313" key="1">
    <source>
        <dbReference type="EMBL" id="PCC17446.1"/>
    </source>
</evidence>
<name>A0A2A3X194_BREAU</name>
<accession>A0A2A3X194</accession>
<reference evidence="1 2" key="1">
    <citation type="journal article" date="2017" name="Elife">
        <title>Extensive horizontal gene transfer in cheese-associated bacteria.</title>
        <authorList>
            <person name="Bonham K.S."/>
            <person name="Wolfe B.E."/>
            <person name="Dutton R.J."/>
        </authorList>
    </citation>
    <scope>NUCLEOTIDE SEQUENCE [LARGE SCALE GENOMIC DNA]</scope>
    <source>
        <strain evidence="1 2">JB5</strain>
    </source>
</reference>
<evidence type="ECO:0000313" key="2">
    <source>
        <dbReference type="Proteomes" id="UP000218377"/>
    </source>
</evidence>
<dbReference type="AlphaFoldDB" id="A0A2A3X194"/>
<dbReference type="EMBL" id="NRGX01000001">
    <property type="protein sequence ID" value="PCC17446.1"/>
    <property type="molecule type" value="Genomic_DNA"/>
</dbReference>
<gene>
    <name evidence="1" type="ORF">CIK79_03535</name>
</gene>
<dbReference type="Proteomes" id="UP000218377">
    <property type="component" value="Unassembled WGS sequence"/>
</dbReference>
<comment type="caution">
    <text evidence="1">The sequence shown here is derived from an EMBL/GenBank/DDBJ whole genome shotgun (WGS) entry which is preliminary data.</text>
</comment>
<sequence>METPDPNQWNIDRIDEIVFPALQRLLKDGELDRVSIESDGPNLRMLWARLCVRGERIRVLVSDSDVMESLEETKLRFFEQLQSEIAETSFAWGELRE</sequence>
<proteinExistence type="predicted"/>
<organism evidence="1 2">
    <name type="scientific">Brevibacterium aurantiacum</name>
    <dbReference type="NCBI Taxonomy" id="273384"/>
    <lineage>
        <taxon>Bacteria</taxon>
        <taxon>Bacillati</taxon>
        <taxon>Actinomycetota</taxon>
        <taxon>Actinomycetes</taxon>
        <taxon>Micrococcales</taxon>
        <taxon>Brevibacteriaceae</taxon>
        <taxon>Brevibacterium</taxon>
    </lineage>
</organism>